<keyword evidence="4" id="KW-0862">Zinc</keyword>
<evidence type="ECO:0000313" key="9">
    <source>
        <dbReference type="WBParaSite" id="PgR030_g082_t03"/>
    </source>
</evidence>
<feature type="domain" description="C2H2-type" evidence="6">
    <location>
        <begin position="189"/>
        <end position="217"/>
    </location>
</feature>
<dbReference type="PANTHER" id="PTHR19818">
    <property type="entry name" value="ZINC FINGER PROTEIN ZIC AND GLI"/>
    <property type="match status" value="1"/>
</dbReference>
<dbReference type="GO" id="GO:0045944">
    <property type="term" value="P:positive regulation of transcription by RNA polymerase II"/>
    <property type="evidence" value="ECO:0007669"/>
    <property type="project" value="UniProtKB-ARBA"/>
</dbReference>
<dbReference type="SMART" id="SM00355">
    <property type="entry name" value="ZnF_C2H2"/>
    <property type="match status" value="5"/>
</dbReference>
<keyword evidence="7" id="KW-1185">Reference proteome</keyword>
<dbReference type="GO" id="GO:0008270">
    <property type="term" value="F:zinc ion binding"/>
    <property type="evidence" value="ECO:0007669"/>
    <property type="project" value="UniProtKB-KW"/>
</dbReference>
<evidence type="ECO:0000256" key="4">
    <source>
        <dbReference type="ARBA" id="ARBA00022833"/>
    </source>
</evidence>
<evidence type="ECO:0000256" key="3">
    <source>
        <dbReference type="ARBA" id="ARBA00022771"/>
    </source>
</evidence>
<dbReference type="PROSITE" id="PS00028">
    <property type="entry name" value="ZINC_FINGER_C2H2_1"/>
    <property type="match status" value="3"/>
</dbReference>
<dbReference type="PROSITE" id="PS50157">
    <property type="entry name" value="ZINC_FINGER_C2H2_2"/>
    <property type="match status" value="2"/>
</dbReference>
<evidence type="ECO:0000256" key="1">
    <source>
        <dbReference type="ARBA" id="ARBA00022723"/>
    </source>
</evidence>
<keyword evidence="1" id="KW-0479">Metal-binding</keyword>
<evidence type="ECO:0000259" key="6">
    <source>
        <dbReference type="PROSITE" id="PS50157"/>
    </source>
</evidence>
<dbReference type="AlphaFoldDB" id="A0A915BAG8"/>
<sequence length="273" mass="31422">MMESHLLMLAEMATLGATTRDEENVDEQLQWPESANFPDSGHDYVPNSDFDLLVNSTHDYYDRIMAPEFDAEHSYAFNVGDSIRPMACELFDCNVSSIISDGIDEQSTSPQEGGNIEVDGATDDLRICEWNECEWSGTSVDALCAHINEVHLVKGNNRCRWRHCSRSKPFPYRYQLERHIRMHTHQRPFSCSICLRSFASRERLSLHTRVLHNKQRTVKCKFCEKMFGTSADRRSHELRAHERRCVLCSYCTSILSSASALRKHCLRAHTTNK</sequence>
<reference evidence="8 9" key="1">
    <citation type="submission" date="2022-11" db="UniProtKB">
        <authorList>
            <consortium name="WormBaseParasite"/>
        </authorList>
    </citation>
    <scope>IDENTIFICATION</scope>
</reference>
<evidence type="ECO:0000313" key="8">
    <source>
        <dbReference type="WBParaSite" id="PgR030_g082_t01"/>
    </source>
</evidence>
<keyword evidence="2" id="KW-0677">Repeat</keyword>
<protein>
    <submittedName>
        <fullName evidence="8 9">C2H2-type domain-containing protein</fullName>
    </submittedName>
</protein>
<dbReference type="InterPro" id="IPR050329">
    <property type="entry name" value="GLI_C2H2-zinc-finger"/>
</dbReference>
<dbReference type="Gene3D" id="3.30.160.60">
    <property type="entry name" value="Classic Zinc Finger"/>
    <property type="match status" value="3"/>
</dbReference>
<feature type="domain" description="C2H2-type" evidence="6">
    <location>
        <begin position="157"/>
        <end position="188"/>
    </location>
</feature>
<dbReference type="InterPro" id="IPR013087">
    <property type="entry name" value="Znf_C2H2_type"/>
</dbReference>
<dbReference type="Proteomes" id="UP000887569">
    <property type="component" value="Unplaced"/>
</dbReference>
<dbReference type="PANTHER" id="PTHR19818:SF139">
    <property type="entry name" value="PAIR-RULE PROTEIN ODD-PAIRED"/>
    <property type="match status" value="1"/>
</dbReference>
<dbReference type="InterPro" id="IPR036236">
    <property type="entry name" value="Znf_C2H2_sf"/>
</dbReference>
<proteinExistence type="predicted"/>
<dbReference type="SUPFAM" id="SSF57667">
    <property type="entry name" value="beta-beta-alpha zinc fingers"/>
    <property type="match status" value="1"/>
</dbReference>
<organism evidence="7 8">
    <name type="scientific">Parascaris univalens</name>
    <name type="common">Nematode worm</name>
    <dbReference type="NCBI Taxonomy" id="6257"/>
    <lineage>
        <taxon>Eukaryota</taxon>
        <taxon>Metazoa</taxon>
        <taxon>Ecdysozoa</taxon>
        <taxon>Nematoda</taxon>
        <taxon>Chromadorea</taxon>
        <taxon>Rhabditida</taxon>
        <taxon>Spirurina</taxon>
        <taxon>Ascaridomorpha</taxon>
        <taxon>Ascaridoidea</taxon>
        <taxon>Ascarididae</taxon>
        <taxon>Parascaris</taxon>
    </lineage>
</organism>
<name>A0A915BAG8_PARUN</name>
<evidence type="ECO:0000256" key="2">
    <source>
        <dbReference type="ARBA" id="ARBA00022737"/>
    </source>
</evidence>
<dbReference type="GO" id="GO:0000981">
    <property type="term" value="F:DNA-binding transcription factor activity, RNA polymerase II-specific"/>
    <property type="evidence" value="ECO:0007669"/>
    <property type="project" value="TreeGrafter"/>
</dbReference>
<dbReference type="WBParaSite" id="PgR030_g082_t01">
    <property type="protein sequence ID" value="PgR030_g082_t01"/>
    <property type="gene ID" value="PgR030_g082"/>
</dbReference>
<dbReference type="GO" id="GO:0000978">
    <property type="term" value="F:RNA polymerase II cis-regulatory region sequence-specific DNA binding"/>
    <property type="evidence" value="ECO:0007669"/>
    <property type="project" value="TreeGrafter"/>
</dbReference>
<evidence type="ECO:0000313" key="7">
    <source>
        <dbReference type="Proteomes" id="UP000887569"/>
    </source>
</evidence>
<evidence type="ECO:0000256" key="5">
    <source>
        <dbReference type="PROSITE-ProRule" id="PRU00042"/>
    </source>
</evidence>
<keyword evidence="3 5" id="KW-0863">Zinc-finger</keyword>
<dbReference type="WBParaSite" id="PgR030_g082_t03">
    <property type="protein sequence ID" value="PgR030_g082_t03"/>
    <property type="gene ID" value="PgR030_g082"/>
</dbReference>
<dbReference type="GO" id="GO:0005634">
    <property type="term" value="C:nucleus"/>
    <property type="evidence" value="ECO:0007669"/>
    <property type="project" value="UniProtKB-ARBA"/>
</dbReference>
<accession>A0A915BAG8</accession>